<accession>A0A6C0GF74</accession>
<dbReference type="EMBL" id="CP048222">
    <property type="protein sequence ID" value="QHT66454.1"/>
    <property type="molecule type" value="Genomic_DNA"/>
</dbReference>
<reference evidence="1 2" key="1">
    <citation type="submission" date="2020-01" db="EMBL/GenBank/DDBJ databases">
        <authorList>
            <person name="Kim M.K."/>
        </authorList>
    </citation>
    <scope>NUCLEOTIDE SEQUENCE [LARGE SCALE GENOMIC DNA]</scope>
    <source>
        <strain evidence="1 2">172606-1</strain>
    </source>
</reference>
<dbReference type="Proteomes" id="UP000480178">
    <property type="component" value="Chromosome"/>
</dbReference>
<organism evidence="1 2">
    <name type="scientific">Rhodocytophaga rosea</name>
    <dbReference type="NCBI Taxonomy" id="2704465"/>
    <lineage>
        <taxon>Bacteria</taxon>
        <taxon>Pseudomonadati</taxon>
        <taxon>Bacteroidota</taxon>
        <taxon>Cytophagia</taxon>
        <taxon>Cytophagales</taxon>
        <taxon>Rhodocytophagaceae</taxon>
        <taxon>Rhodocytophaga</taxon>
    </lineage>
</organism>
<protein>
    <submittedName>
        <fullName evidence="1">Uncharacterized protein</fullName>
    </submittedName>
</protein>
<name>A0A6C0GF74_9BACT</name>
<keyword evidence="2" id="KW-1185">Reference proteome</keyword>
<dbReference type="KEGG" id="rhoz:GXP67_07195"/>
<sequence length="155" mass="18260">MKKVILSIILVCISVFSLQLIGYYIIGREQFPAFVIKNDHNSFANSGYPKKERLEIVVWPNLNPSQKKKINNILASQYKNVVFIDKRIKPSLDTISEDRYYNSLFLVFESHPRVFAKTGVKENISYGDYVETHFSEYYWCLFKWVKISREMKSQS</sequence>
<dbReference type="RefSeq" id="WP_162442508.1">
    <property type="nucleotide sequence ID" value="NZ_CP048222.1"/>
</dbReference>
<evidence type="ECO:0000313" key="1">
    <source>
        <dbReference type="EMBL" id="QHT66454.1"/>
    </source>
</evidence>
<evidence type="ECO:0000313" key="2">
    <source>
        <dbReference type="Proteomes" id="UP000480178"/>
    </source>
</evidence>
<dbReference type="AlphaFoldDB" id="A0A6C0GF74"/>
<proteinExistence type="predicted"/>
<gene>
    <name evidence="1" type="ORF">GXP67_07195</name>
</gene>